<evidence type="ECO:0000313" key="10">
    <source>
        <dbReference type="Proteomes" id="UP000283360"/>
    </source>
</evidence>
<accession>A0A173RMK2</accession>
<evidence type="ECO:0000256" key="1">
    <source>
        <dbReference type="ARBA" id="ARBA00023015"/>
    </source>
</evidence>
<dbReference type="SUPFAM" id="SSF51215">
    <property type="entry name" value="Regulatory protein AraC"/>
    <property type="match status" value="1"/>
</dbReference>
<evidence type="ECO:0000256" key="3">
    <source>
        <dbReference type="ARBA" id="ARBA00023163"/>
    </source>
</evidence>
<dbReference type="Proteomes" id="UP000285693">
    <property type="component" value="Unassembled WGS sequence"/>
</dbReference>
<dbReference type="GO" id="GO:0008168">
    <property type="term" value="F:methyltransferase activity"/>
    <property type="evidence" value="ECO:0007669"/>
    <property type="project" value="UniProtKB-KW"/>
</dbReference>
<keyword evidence="5" id="KW-0808">Transferase</keyword>
<dbReference type="SUPFAM" id="SSF46689">
    <property type="entry name" value="Homeodomain-like"/>
    <property type="match status" value="2"/>
</dbReference>
<evidence type="ECO:0000256" key="2">
    <source>
        <dbReference type="ARBA" id="ARBA00023125"/>
    </source>
</evidence>
<keyword evidence="1" id="KW-0805">Transcription regulation</keyword>
<dbReference type="InterPro" id="IPR037923">
    <property type="entry name" value="HTH-like"/>
</dbReference>
<dbReference type="InterPro" id="IPR003313">
    <property type="entry name" value="AraC-bd"/>
</dbReference>
<dbReference type="Pfam" id="PF02311">
    <property type="entry name" value="AraC_binding"/>
    <property type="match status" value="1"/>
</dbReference>
<keyword evidence="5" id="KW-0489">Methyltransferase</keyword>
<gene>
    <name evidence="5" type="primary">adaA_2</name>
    <name evidence="8" type="ORF">DW656_11365</name>
    <name evidence="7" type="ORF">DWW65_06705</name>
    <name evidence="6" type="ORF">DWX03_12325</name>
    <name evidence="5" type="ORF">ERS852574_00715</name>
</gene>
<dbReference type="InterPro" id="IPR014710">
    <property type="entry name" value="RmlC-like_jellyroll"/>
</dbReference>
<feature type="domain" description="HTH araC/xylS-type" evidence="4">
    <location>
        <begin position="192"/>
        <end position="290"/>
    </location>
</feature>
<dbReference type="EC" id="2.1.1.-" evidence="5"/>
<evidence type="ECO:0000313" key="9">
    <source>
        <dbReference type="Proteomes" id="UP000095727"/>
    </source>
</evidence>
<dbReference type="Proteomes" id="UP000095727">
    <property type="component" value="Unassembled WGS sequence"/>
</dbReference>
<dbReference type="PROSITE" id="PS01124">
    <property type="entry name" value="HTH_ARAC_FAMILY_2"/>
    <property type="match status" value="1"/>
</dbReference>
<keyword evidence="10" id="KW-1185">Reference proteome</keyword>
<dbReference type="PANTHER" id="PTHR43280:SF28">
    <property type="entry name" value="HTH-TYPE TRANSCRIPTIONAL ACTIVATOR RHAS"/>
    <property type="match status" value="1"/>
</dbReference>
<evidence type="ECO:0000313" key="5">
    <source>
        <dbReference type="EMBL" id="CUM78985.1"/>
    </source>
</evidence>
<dbReference type="Gene3D" id="2.60.120.10">
    <property type="entry name" value="Jelly Rolls"/>
    <property type="match status" value="1"/>
</dbReference>
<keyword evidence="3" id="KW-0804">Transcription</keyword>
<sequence length="296" mass="34206">MKTPHSLIPEQKENIKHGEVYFPIQKYITKLTKEAPVITMHWHEEAELTLITKGSCVYQIDLVEYEASTGDILFIPPLLLHSIILKSSQDFCSETYVFHMNLLGGNTADICSTRYLTPMVNHELSLPCLITADHPAYDSLCKSFAQLASLYDTRMFGYELAIKSYLLQTLFLLLQYSSTRFSTESDSSDKLKIVLDHIDLHYAEALSVSELAKLCYFSEYHFMRFFKKHMNMTCIQYINNIRLEKAVELFEHGNTSILEVSLSVGFHNLSYFYRAFKAKYHMTPLAFIKRLELDSV</sequence>
<dbReference type="Proteomes" id="UP000283360">
    <property type="component" value="Unassembled WGS sequence"/>
</dbReference>
<dbReference type="EMBL" id="CYXR01000004">
    <property type="protein sequence ID" value="CUM78985.1"/>
    <property type="molecule type" value="Genomic_DNA"/>
</dbReference>
<dbReference type="RefSeq" id="WP_008369393.1">
    <property type="nucleotide sequence ID" value="NZ_CP070062.1"/>
</dbReference>
<evidence type="ECO:0000313" key="7">
    <source>
        <dbReference type="EMBL" id="RGU45900.1"/>
    </source>
</evidence>
<name>A0A173RMK2_9FIRM</name>
<dbReference type="EMBL" id="QRXJ01000016">
    <property type="protein sequence ID" value="RGT88532.1"/>
    <property type="molecule type" value="Genomic_DNA"/>
</dbReference>
<dbReference type="EMBL" id="QRXY01000007">
    <property type="protein sequence ID" value="RGU45900.1"/>
    <property type="molecule type" value="Genomic_DNA"/>
</dbReference>
<keyword evidence="2" id="KW-0238">DNA-binding</keyword>
<evidence type="ECO:0000313" key="8">
    <source>
        <dbReference type="EMBL" id="RHF82374.1"/>
    </source>
</evidence>
<reference evidence="10 11" key="2">
    <citation type="submission" date="2018-08" db="EMBL/GenBank/DDBJ databases">
        <title>A genome reference for cultivated species of the human gut microbiota.</title>
        <authorList>
            <person name="Zou Y."/>
            <person name="Xue W."/>
            <person name="Luo G."/>
        </authorList>
    </citation>
    <scope>NUCLEOTIDE SEQUENCE [LARGE SCALE GENOMIC DNA]</scope>
    <source>
        <strain evidence="7 12">AF16-31</strain>
        <strain evidence="6 10">AF18-12LB</strain>
        <strain evidence="8 11">AM23-3</strain>
    </source>
</reference>
<dbReference type="GO" id="GO:0003700">
    <property type="term" value="F:DNA-binding transcription factor activity"/>
    <property type="evidence" value="ECO:0007669"/>
    <property type="project" value="InterPro"/>
</dbReference>
<evidence type="ECO:0000313" key="12">
    <source>
        <dbReference type="Proteomes" id="UP000285693"/>
    </source>
</evidence>
<dbReference type="Gene3D" id="1.10.10.60">
    <property type="entry name" value="Homeodomain-like"/>
    <property type="match status" value="2"/>
</dbReference>
<organism evidence="5 9">
    <name type="scientific">Coprococcus comes</name>
    <dbReference type="NCBI Taxonomy" id="410072"/>
    <lineage>
        <taxon>Bacteria</taxon>
        <taxon>Bacillati</taxon>
        <taxon>Bacillota</taxon>
        <taxon>Clostridia</taxon>
        <taxon>Lachnospirales</taxon>
        <taxon>Lachnospiraceae</taxon>
        <taxon>Coprococcus</taxon>
    </lineage>
</organism>
<protein>
    <submittedName>
        <fullName evidence="6">AraC family transcriptional regulator</fullName>
    </submittedName>
    <submittedName>
        <fullName evidence="5">Methylphosphotriester-DNA--protein-cysteine S-methyltransferase</fullName>
        <ecNumber evidence="5">2.1.1.-</ecNumber>
    </submittedName>
</protein>
<dbReference type="Pfam" id="PF12833">
    <property type="entry name" value="HTH_18"/>
    <property type="match status" value="1"/>
</dbReference>
<dbReference type="GeneID" id="92824396"/>
<dbReference type="AlphaFoldDB" id="A0A173RMK2"/>
<dbReference type="InterPro" id="IPR009057">
    <property type="entry name" value="Homeodomain-like_sf"/>
</dbReference>
<dbReference type="EMBL" id="QRHO01000015">
    <property type="protein sequence ID" value="RHF82374.1"/>
    <property type="molecule type" value="Genomic_DNA"/>
</dbReference>
<dbReference type="GO" id="GO:0032259">
    <property type="term" value="P:methylation"/>
    <property type="evidence" value="ECO:0007669"/>
    <property type="project" value="UniProtKB-KW"/>
</dbReference>
<dbReference type="InterPro" id="IPR018060">
    <property type="entry name" value="HTH_AraC"/>
</dbReference>
<dbReference type="GO" id="GO:0043565">
    <property type="term" value="F:sequence-specific DNA binding"/>
    <property type="evidence" value="ECO:0007669"/>
    <property type="project" value="InterPro"/>
</dbReference>
<evidence type="ECO:0000313" key="11">
    <source>
        <dbReference type="Proteomes" id="UP000284579"/>
    </source>
</evidence>
<reference evidence="5 9" key="1">
    <citation type="submission" date="2015-09" db="EMBL/GenBank/DDBJ databases">
        <authorList>
            <consortium name="Pathogen Informatics"/>
        </authorList>
    </citation>
    <scope>NUCLEOTIDE SEQUENCE [LARGE SCALE GENOMIC DNA]</scope>
    <source>
        <strain evidence="5 9">2789STDY5834962</strain>
    </source>
</reference>
<evidence type="ECO:0000313" key="6">
    <source>
        <dbReference type="EMBL" id="RGT88532.1"/>
    </source>
</evidence>
<proteinExistence type="predicted"/>
<evidence type="ECO:0000259" key="4">
    <source>
        <dbReference type="PROSITE" id="PS01124"/>
    </source>
</evidence>
<dbReference type="PANTHER" id="PTHR43280">
    <property type="entry name" value="ARAC-FAMILY TRANSCRIPTIONAL REGULATOR"/>
    <property type="match status" value="1"/>
</dbReference>
<dbReference type="Proteomes" id="UP000284579">
    <property type="component" value="Unassembled WGS sequence"/>
</dbReference>
<dbReference type="SMART" id="SM00342">
    <property type="entry name" value="HTH_ARAC"/>
    <property type="match status" value="1"/>
</dbReference>